<keyword evidence="1" id="KW-0732">Signal</keyword>
<dbReference type="AlphaFoldDB" id="A0AAX4P2N4"/>
<evidence type="ECO:0000256" key="1">
    <source>
        <dbReference type="SAM" id="SignalP"/>
    </source>
</evidence>
<dbReference type="InterPro" id="IPR029063">
    <property type="entry name" value="SAM-dependent_MTases_sf"/>
</dbReference>
<accession>A0AAX4P2N4</accession>
<evidence type="ECO:0000313" key="3">
    <source>
        <dbReference type="Proteomes" id="UP001472866"/>
    </source>
</evidence>
<organism evidence="2 3">
    <name type="scientific">Chloropicon roscoffensis</name>
    <dbReference type="NCBI Taxonomy" id="1461544"/>
    <lineage>
        <taxon>Eukaryota</taxon>
        <taxon>Viridiplantae</taxon>
        <taxon>Chlorophyta</taxon>
        <taxon>Chloropicophyceae</taxon>
        <taxon>Chloropicales</taxon>
        <taxon>Chloropicaceae</taxon>
        <taxon>Chloropicon</taxon>
    </lineage>
</organism>
<dbReference type="SUPFAM" id="SSF53335">
    <property type="entry name" value="S-adenosyl-L-methionine-dependent methyltransferases"/>
    <property type="match status" value="1"/>
</dbReference>
<feature type="signal peptide" evidence="1">
    <location>
        <begin position="1"/>
        <end position="21"/>
    </location>
</feature>
<protein>
    <recommendedName>
        <fullName evidence="4">Methyltransferase domain-containing protein</fullName>
    </recommendedName>
</protein>
<evidence type="ECO:0000313" key="2">
    <source>
        <dbReference type="EMBL" id="WZN60178.1"/>
    </source>
</evidence>
<dbReference type="Proteomes" id="UP001472866">
    <property type="component" value="Chromosome 02"/>
</dbReference>
<reference evidence="2 3" key="1">
    <citation type="submission" date="2024-03" db="EMBL/GenBank/DDBJ databases">
        <title>Complete genome sequence of the green alga Chloropicon roscoffensis RCC1871.</title>
        <authorList>
            <person name="Lemieux C."/>
            <person name="Pombert J.-F."/>
            <person name="Otis C."/>
            <person name="Turmel M."/>
        </authorList>
    </citation>
    <scope>NUCLEOTIDE SEQUENCE [LARGE SCALE GENOMIC DNA]</scope>
    <source>
        <strain evidence="2 3">RCC1871</strain>
    </source>
</reference>
<name>A0AAX4P2N4_9CHLO</name>
<dbReference type="Gene3D" id="3.40.50.150">
    <property type="entry name" value="Vaccinia Virus protein VP39"/>
    <property type="match status" value="1"/>
</dbReference>
<gene>
    <name evidence="2" type="ORF">HKI87_02g17070</name>
</gene>
<keyword evidence="3" id="KW-1185">Reference proteome</keyword>
<proteinExistence type="predicted"/>
<evidence type="ECO:0008006" key="4">
    <source>
        <dbReference type="Google" id="ProtNLM"/>
    </source>
</evidence>
<dbReference type="EMBL" id="CP151502">
    <property type="protein sequence ID" value="WZN60178.1"/>
    <property type="molecule type" value="Genomic_DNA"/>
</dbReference>
<feature type="chain" id="PRO_5043791724" description="Methyltransferase domain-containing protein" evidence="1">
    <location>
        <begin position="22"/>
        <end position="486"/>
    </location>
</feature>
<sequence>MRTVCVFGLAFLCVILGGGLAGAQDAEAPQVPPKTVGISFEQSADNVFFDFQVDTETYNRVYYNTTVRDGETLVKVVFHNEADPSTQKFVRLHLAQAVLPSDTSASTTQDGAKLTFSKANPGQRWSNVVNFASDEALSGTLPVNVAGNRVDITATEFQDVKDAIVRSLDRVEGIQYTPNDVDAIASQFGEAFDKSTPYCLAPSLCVCKPPFVFDGTKCVSADLWSDFQSLIVSQSAVQVQVEEDKPLRVLAEQELLQLDEGSFNAVFDTYQKRAARQQVWPYMLYSQTFKGSDVLVVGAGMTQFEPLVLANTGCNVTVVDTNINNLKLLNRIADVSDVDRANLHLVYAPTLDGLGELSGNFDVVMALDSLTRAPTELLEGAYQVLLSKLRVGGRWIQLAPSKSRYLAEGSPSYADFARIYNRHLGVPEEKVWYEWLDLRKLMKILGRTRTRFQIVFEGELGSNPAQFPDNFQLIDLLYLGGSGEGR</sequence>